<accession>A0ABD5P835</accession>
<organism evidence="3 4">
    <name type="scientific">Halobium salinum</name>
    <dbReference type="NCBI Taxonomy" id="1364940"/>
    <lineage>
        <taxon>Archaea</taxon>
        <taxon>Methanobacteriati</taxon>
        <taxon>Methanobacteriota</taxon>
        <taxon>Stenosarchaea group</taxon>
        <taxon>Halobacteria</taxon>
        <taxon>Halobacteriales</taxon>
        <taxon>Haloferacaceae</taxon>
        <taxon>Halobium</taxon>
    </lineage>
</organism>
<dbReference type="Pfam" id="PF08663">
    <property type="entry name" value="HalX"/>
    <property type="match status" value="1"/>
</dbReference>
<dbReference type="AlphaFoldDB" id="A0ABD5P835"/>
<dbReference type="PROSITE" id="PS50110">
    <property type="entry name" value="RESPONSE_REGULATORY"/>
    <property type="match status" value="1"/>
</dbReference>
<name>A0ABD5P835_9EURY</name>
<dbReference type="RefSeq" id="WP_267625345.1">
    <property type="nucleotide sequence ID" value="NZ_JAODIW010000010.1"/>
</dbReference>
<dbReference type="Gene3D" id="3.40.50.2300">
    <property type="match status" value="1"/>
</dbReference>
<feature type="modified residue" description="4-aspartylphosphate" evidence="1">
    <location>
        <position position="55"/>
    </location>
</feature>
<evidence type="ECO:0000256" key="1">
    <source>
        <dbReference type="PROSITE-ProRule" id="PRU00169"/>
    </source>
</evidence>
<dbReference type="InterPro" id="IPR013971">
    <property type="entry name" value="HalX_domain"/>
</dbReference>
<dbReference type="Proteomes" id="UP001595921">
    <property type="component" value="Unassembled WGS sequence"/>
</dbReference>
<dbReference type="InterPro" id="IPR011006">
    <property type="entry name" value="CheY-like_superfamily"/>
</dbReference>
<keyword evidence="1" id="KW-0597">Phosphoprotein</keyword>
<evidence type="ECO:0000313" key="3">
    <source>
        <dbReference type="EMBL" id="MFC4356890.1"/>
    </source>
</evidence>
<sequence length="192" mass="20984">MESEATVLIVTENRERGRRCASYLCTAYAVRTAGSVAGAREALDDDPKVDVALVDDELPDGPAEGVLRAMQDRDVLARAGVFTEGVPETDVAERGFDEYLVTPPADDELHSAVRRLVDLLSYDVKLRESAELVSERASMEATEGGAEAEPADDRYDRVTARLESLERDIRSIGGRFGATGYRAAFRDVGEER</sequence>
<dbReference type="InterPro" id="IPR001789">
    <property type="entry name" value="Sig_transdc_resp-reg_receiver"/>
</dbReference>
<protein>
    <submittedName>
        <fullName evidence="3">HalX domain-containing protein</fullName>
    </submittedName>
</protein>
<dbReference type="SUPFAM" id="SSF52172">
    <property type="entry name" value="CheY-like"/>
    <property type="match status" value="1"/>
</dbReference>
<comment type="caution">
    <text evidence="3">The sequence shown here is derived from an EMBL/GenBank/DDBJ whole genome shotgun (WGS) entry which is preliminary data.</text>
</comment>
<evidence type="ECO:0000313" key="4">
    <source>
        <dbReference type="Proteomes" id="UP001595921"/>
    </source>
</evidence>
<dbReference type="EMBL" id="JBHSDS010000002">
    <property type="protein sequence ID" value="MFC4356890.1"/>
    <property type="molecule type" value="Genomic_DNA"/>
</dbReference>
<evidence type="ECO:0000259" key="2">
    <source>
        <dbReference type="PROSITE" id="PS50110"/>
    </source>
</evidence>
<proteinExistence type="predicted"/>
<keyword evidence="4" id="KW-1185">Reference proteome</keyword>
<reference evidence="3 4" key="1">
    <citation type="journal article" date="2019" name="Int. J. Syst. Evol. Microbiol.">
        <title>The Global Catalogue of Microorganisms (GCM) 10K type strain sequencing project: providing services to taxonomists for standard genome sequencing and annotation.</title>
        <authorList>
            <consortium name="The Broad Institute Genomics Platform"/>
            <consortium name="The Broad Institute Genome Sequencing Center for Infectious Disease"/>
            <person name="Wu L."/>
            <person name="Ma J."/>
        </authorList>
    </citation>
    <scope>NUCLEOTIDE SEQUENCE [LARGE SCALE GENOMIC DNA]</scope>
    <source>
        <strain evidence="3 4">CGMCC 1.12553</strain>
    </source>
</reference>
<feature type="domain" description="Response regulatory" evidence="2">
    <location>
        <begin position="6"/>
        <end position="117"/>
    </location>
</feature>
<gene>
    <name evidence="3" type="ORF">ACFO0N_02890</name>
</gene>